<keyword evidence="1" id="KW-1133">Transmembrane helix</keyword>
<evidence type="ECO:0000256" key="1">
    <source>
        <dbReference type="SAM" id="Phobius"/>
    </source>
</evidence>
<protein>
    <submittedName>
        <fullName evidence="3">Uncharacterized protein</fullName>
    </submittedName>
</protein>
<dbReference type="OMA" id="TEHIDIY"/>
<gene>
    <name evidence="3" type="ORF">VCUG_00839</name>
</gene>
<dbReference type="EMBL" id="GL877414">
    <property type="protein sequence ID" value="ELA47638.1"/>
    <property type="molecule type" value="Genomic_DNA"/>
</dbReference>
<accession>L2GWG1</accession>
<sequence length="222" mass="25351">MLTMVTMLSAFCAFFQAFCINPNESGETWNISSVCIGSNVAVVDDARNDEVNCESLDVLLVRFISGEHGASEGAYCEFQERNGILCQDENGNYFLVKSWGNVRDVVALINGEDVNYYRSRFYSFYRENKNELQDSADADQQKDSEQFANRMEGCLSTAQPECFGQTKNEEYSNYELITDRRIVGMTIENTLTEHIDIYFRPSNSLLLFLYIAVVSYFLLTLF</sequence>
<dbReference type="HOGENOM" id="CLU_1240896_0_0_1"/>
<evidence type="ECO:0000313" key="4">
    <source>
        <dbReference type="Proteomes" id="UP000011081"/>
    </source>
</evidence>
<dbReference type="GeneID" id="19878722"/>
<reference evidence="4" key="1">
    <citation type="submission" date="2011-03" db="EMBL/GenBank/DDBJ databases">
        <title>The genome sequence of Vavraia culicis strain floridensis.</title>
        <authorList>
            <consortium name="The Broad Institute Genome Sequencing Platform"/>
            <person name="Cuomo C."/>
            <person name="Becnel J."/>
            <person name="Sanscrainte N."/>
            <person name="Young S.K."/>
            <person name="Zeng Q."/>
            <person name="Gargeya S."/>
            <person name="Fitzgerald M."/>
            <person name="Haas B."/>
            <person name="Abouelleil A."/>
            <person name="Alvarado L."/>
            <person name="Arachchi H.M."/>
            <person name="Berlin A."/>
            <person name="Chapman S.B."/>
            <person name="Gearin G."/>
            <person name="Goldberg J."/>
            <person name="Griggs A."/>
            <person name="Gujja S."/>
            <person name="Hansen M."/>
            <person name="Heiman D."/>
            <person name="Howarth C."/>
            <person name="Larimer J."/>
            <person name="Lui A."/>
            <person name="MacDonald P.J.P."/>
            <person name="McCowen C."/>
            <person name="Montmayeur A."/>
            <person name="Murphy C."/>
            <person name="Neiman D."/>
            <person name="Pearson M."/>
            <person name="Priest M."/>
            <person name="Roberts A."/>
            <person name="Saif S."/>
            <person name="Shea T."/>
            <person name="Sisk P."/>
            <person name="Stolte C."/>
            <person name="Sykes S."/>
            <person name="Wortman J."/>
            <person name="Nusbaum C."/>
            <person name="Birren B."/>
        </authorList>
    </citation>
    <scope>NUCLEOTIDE SEQUENCE [LARGE SCALE GENOMIC DNA]</scope>
    <source>
        <strain evidence="4">floridensis</strain>
    </source>
</reference>
<dbReference type="RefSeq" id="XP_008073859.1">
    <property type="nucleotide sequence ID" value="XM_008075668.1"/>
</dbReference>
<dbReference type="Proteomes" id="UP000011081">
    <property type="component" value="Unassembled WGS sequence"/>
</dbReference>
<evidence type="ECO:0000313" key="3">
    <source>
        <dbReference type="EMBL" id="ELA47638.1"/>
    </source>
</evidence>
<name>L2GWG1_VAVCU</name>
<evidence type="ECO:0000256" key="2">
    <source>
        <dbReference type="SAM" id="SignalP"/>
    </source>
</evidence>
<keyword evidence="4" id="KW-1185">Reference proteome</keyword>
<feature type="transmembrane region" description="Helical" evidence="1">
    <location>
        <begin position="204"/>
        <end position="221"/>
    </location>
</feature>
<dbReference type="AlphaFoldDB" id="L2GWG1"/>
<keyword evidence="1" id="KW-0812">Transmembrane</keyword>
<feature type="signal peptide" evidence="2">
    <location>
        <begin position="1"/>
        <end position="17"/>
    </location>
</feature>
<dbReference type="VEuPathDB" id="MicrosporidiaDB:VCUG_00839"/>
<dbReference type="InParanoid" id="L2GWG1"/>
<keyword evidence="1" id="KW-0472">Membrane</keyword>
<dbReference type="OrthoDB" id="10575154at2759"/>
<feature type="chain" id="PRO_5003960071" evidence="2">
    <location>
        <begin position="18"/>
        <end position="222"/>
    </location>
</feature>
<proteinExistence type="predicted"/>
<keyword evidence="2" id="KW-0732">Signal</keyword>
<organism evidence="3 4">
    <name type="scientific">Vavraia culicis (isolate floridensis)</name>
    <name type="common">Microsporidian parasite</name>
    <dbReference type="NCBI Taxonomy" id="948595"/>
    <lineage>
        <taxon>Eukaryota</taxon>
        <taxon>Fungi</taxon>
        <taxon>Fungi incertae sedis</taxon>
        <taxon>Microsporidia</taxon>
        <taxon>Pleistophoridae</taxon>
        <taxon>Vavraia</taxon>
    </lineage>
</organism>